<keyword evidence="2" id="KW-1185">Reference proteome</keyword>
<evidence type="ECO:0000313" key="2">
    <source>
        <dbReference type="Proteomes" id="UP001634394"/>
    </source>
</evidence>
<proteinExistence type="predicted"/>
<dbReference type="AlphaFoldDB" id="A0ABD3WWU4"/>
<dbReference type="EMBL" id="JBJQND010000005">
    <property type="protein sequence ID" value="KAL3877951.1"/>
    <property type="molecule type" value="Genomic_DNA"/>
</dbReference>
<sequence>MFRKFDINLSPFVDCEIYDKTLRVKGRISREEALRRLNHAGVETKDIEVMYREGEHSPWNAVLVSKEQAYGVNSEGINTLK</sequence>
<protein>
    <submittedName>
        <fullName evidence="1">Uncharacterized protein</fullName>
    </submittedName>
</protein>
<reference evidence="1 2" key="1">
    <citation type="submission" date="2024-11" db="EMBL/GenBank/DDBJ databases">
        <title>Chromosome-level genome assembly of the freshwater bivalve Anodonta woodiana.</title>
        <authorList>
            <person name="Chen X."/>
        </authorList>
    </citation>
    <scope>NUCLEOTIDE SEQUENCE [LARGE SCALE GENOMIC DNA]</scope>
    <source>
        <strain evidence="1">MN2024</strain>
        <tissue evidence="1">Gills</tissue>
    </source>
</reference>
<dbReference type="Proteomes" id="UP001634394">
    <property type="component" value="Unassembled WGS sequence"/>
</dbReference>
<name>A0ABD3WWU4_SINWO</name>
<accession>A0ABD3WWU4</accession>
<organism evidence="1 2">
    <name type="scientific">Sinanodonta woodiana</name>
    <name type="common">Chinese pond mussel</name>
    <name type="synonym">Anodonta woodiana</name>
    <dbReference type="NCBI Taxonomy" id="1069815"/>
    <lineage>
        <taxon>Eukaryota</taxon>
        <taxon>Metazoa</taxon>
        <taxon>Spiralia</taxon>
        <taxon>Lophotrochozoa</taxon>
        <taxon>Mollusca</taxon>
        <taxon>Bivalvia</taxon>
        <taxon>Autobranchia</taxon>
        <taxon>Heteroconchia</taxon>
        <taxon>Palaeoheterodonta</taxon>
        <taxon>Unionida</taxon>
        <taxon>Unionoidea</taxon>
        <taxon>Unionidae</taxon>
        <taxon>Unioninae</taxon>
        <taxon>Sinanodonta</taxon>
    </lineage>
</organism>
<gene>
    <name evidence="1" type="ORF">ACJMK2_035592</name>
</gene>
<comment type="caution">
    <text evidence="1">The sequence shown here is derived from an EMBL/GenBank/DDBJ whole genome shotgun (WGS) entry which is preliminary data.</text>
</comment>
<evidence type="ECO:0000313" key="1">
    <source>
        <dbReference type="EMBL" id="KAL3877951.1"/>
    </source>
</evidence>